<evidence type="ECO:0000256" key="1">
    <source>
        <dbReference type="ARBA" id="ARBA00006773"/>
    </source>
</evidence>
<dbReference type="PANTHER" id="PTHR11113:SF2">
    <property type="entry name" value="ADENINE DEAMINASE"/>
    <property type="match status" value="1"/>
</dbReference>
<evidence type="ECO:0000256" key="2">
    <source>
        <dbReference type="ARBA" id="ARBA00012782"/>
    </source>
</evidence>
<dbReference type="Gene3D" id="2.30.40.10">
    <property type="entry name" value="Urease, subunit C, domain 1"/>
    <property type="match status" value="1"/>
</dbReference>
<evidence type="ECO:0000256" key="3">
    <source>
        <dbReference type="ARBA" id="ARBA00022801"/>
    </source>
</evidence>
<keyword evidence="3 6" id="KW-0378">Hydrolase</keyword>
<evidence type="ECO:0000256" key="6">
    <source>
        <dbReference type="HAMAP-Rule" id="MF_01518"/>
    </source>
</evidence>
<dbReference type="Proteomes" id="UP000245845">
    <property type="component" value="Unassembled WGS sequence"/>
</dbReference>
<dbReference type="GO" id="GO:0000034">
    <property type="term" value="F:adenine deaminase activity"/>
    <property type="evidence" value="ECO:0007669"/>
    <property type="project" value="UniProtKB-UniRule"/>
</dbReference>
<dbReference type="SUPFAM" id="SSF51556">
    <property type="entry name" value="Metallo-dependent hydrolases"/>
    <property type="match status" value="1"/>
</dbReference>
<reference evidence="9 10" key="1">
    <citation type="submission" date="2018-05" db="EMBL/GenBank/DDBJ databases">
        <title>The Hungate 1000. A catalogue of reference genomes from the rumen microbiome.</title>
        <authorList>
            <person name="Kelly W."/>
        </authorList>
    </citation>
    <scope>NUCLEOTIDE SEQUENCE [LARGE SCALE GENOMIC DNA]</scope>
    <source>
        <strain evidence="9 10">NLAE-zl-C242</strain>
    </source>
</reference>
<comment type="catalytic activity">
    <reaction evidence="5 6">
        <text>adenine + H2O + H(+) = hypoxanthine + NH4(+)</text>
        <dbReference type="Rhea" id="RHEA:23688"/>
        <dbReference type="ChEBI" id="CHEBI:15377"/>
        <dbReference type="ChEBI" id="CHEBI:15378"/>
        <dbReference type="ChEBI" id="CHEBI:16708"/>
        <dbReference type="ChEBI" id="CHEBI:17368"/>
        <dbReference type="ChEBI" id="CHEBI:28938"/>
        <dbReference type="EC" id="3.5.4.2"/>
    </reaction>
</comment>
<dbReference type="PANTHER" id="PTHR11113">
    <property type="entry name" value="N-ACETYLGLUCOSAMINE-6-PHOSPHATE DEACETYLASE"/>
    <property type="match status" value="1"/>
</dbReference>
<keyword evidence="4 6" id="KW-0464">Manganese</keyword>
<dbReference type="GO" id="GO:0006146">
    <property type="term" value="P:adenine catabolic process"/>
    <property type="evidence" value="ECO:0007669"/>
    <property type="project" value="InterPro"/>
</dbReference>
<evidence type="ECO:0000256" key="4">
    <source>
        <dbReference type="ARBA" id="ARBA00023211"/>
    </source>
</evidence>
<dbReference type="OrthoDB" id="9775607at2"/>
<dbReference type="InterPro" id="IPR011059">
    <property type="entry name" value="Metal-dep_hydrolase_composite"/>
</dbReference>
<dbReference type="Gene3D" id="3.20.20.140">
    <property type="entry name" value="Metal-dependent hydrolases"/>
    <property type="match status" value="1"/>
</dbReference>
<dbReference type="EC" id="3.5.4.2" evidence="2 6"/>
<feature type="domain" description="Amidohydrolase-related" evidence="7">
    <location>
        <begin position="254"/>
        <end position="364"/>
    </location>
</feature>
<dbReference type="RefSeq" id="WP_109733480.1">
    <property type="nucleotide sequence ID" value="NZ_BAAACK010000010.1"/>
</dbReference>
<dbReference type="InterPro" id="IPR026912">
    <property type="entry name" value="Adenine_deam_C"/>
</dbReference>
<evidence type="ECO:0000313" key="9">
    <source>
        <dbReference type="EMBL" id="PWJ22569.1"/>
    </source>
</evidence>
<evidence type="ECO:0000256" key="5">
    <source>
        <dbReference type="ARBA" id="ARBA00047720"/>
    </source>
</evidence>
<feature type="domain" description="Amidohydrolase-related" evidence="7">
    <location>
        <begin position="79"/>
        <end position="215"/>
    </location>
</feature>
<dbReference type="Pfam" id="PF01979">
    <property type="entry name" value="Amidohydro_1"/>
    <property type="match status" value="2"/>
</dbReference>
<feature type="domain" description="Adenine deaminase C-terminal" evidence="8">
    <location>
        <begin position="422"/>
        <end position="587"/>
    </location>
</feature>
<dbReference type="InterPro" id="IPR032466">
    <property type="entry name" value="Metal_Hydrolase"/>
</dbReference>
<evidence type="ECO:0000259" key="8">
    <source>
        <dbReference type="Pfam" id="PF13382"/>
    </source>
</evidence>
<dbReference type="HAMAP" id="MF_01518">
    <property type="entry name" value="Adenine_deamin"/>
    <property type="match status" value="1"/>
</dbReference>
<dbReference type="SUPFAM" id="SSF51338">
    <property type="entry name" value="Composite domain of metallo-dependent hydrolases"/>
    <property type="match status" value="1"/>
</dbReference>
<dbReference type="EMBL" id="QGDL01000018">
    <property type="protein sequence ID" value="PWJ22569.1"/>
    <property type="molecule type" value="Genomic_DNA"/>
</dbReference>
<comment type="cofactor">
    <cofactor evidence="6">
        <name>Mn(2+)</name>
        <dbReference type="ChEBI" id="CHEBI:29035"/>
    </cofactor>
</comment>
<dbReference type="AlphaFoldDB" id="A0A2Y9BKU3"/>
<dbReference type="InterPro" id="IPR006679">
    <property type="entry name" value="Adenine_deam"/>
</dbReference>
<sequence length="596" mass="65641">MRVEPKDRRKLVDAAMGRIPCDLVIKNAKMVNVFTGEIYEAEVGICDGFIAHIQCDPDHLGREEKPMEGKEYYDAEGAYLTPGFVDAHIHIESTMMTPRYFAQAVVPHGTTTVITDPHEIGNVLGVEGVKYMHECSEDLPMRQLILAPSCVPSLPGKENGGATFGTKEINELFELERVAGLAEVMDYYGVMNNAERMVSLLGECLGKEKFVQGHAFCIYGRELSAYACGGPMSDHEAIGGIDARDRIRIGINVDARESSISQDIKSIINSVKDFRYFDNITFATDDTESDDILKRGHENYIARMAVETGLDPVDAIKIGTINAAREAGIKNIGAIAPGYAADLLIMDDLKQMEPKAVFFGGRLVAKDGRLEVEIAEKQYDVESRNTVNLGEICEENLRIKAPIENGEMDCNIILFDHERGFLTEFRQEKINIKDGYVDISADEDLKYAVVINRYGLKTMGKAIVRGYGIKTGAVASTVAHDCHNVVVIYDKPENALKAIAHLKENAGGYVSVMNGEVLAEMKLPVAGLMSNTPIEVIAAQSKNFKEALKTMGMTGVEFPLFVMAILPLPVVPNARLTDLGMIDIITQQFIPIFKEE</sequence>
<proteinExistence type="inferred from homology"/>
<comment type="similarity">
    <text evidence="1 6">Belongs to the metallo-dependent hydrolases superfamily. Adenine deaminase family.</text>
</comment>
<organism evidence="9 10">
    <name type="scientific">Faecalicatena orotica</name>
    <dbReference type="NCBI Taxonomy" id="1544"/>
    <lineage>
        <taxon>Bacteria</taxon>
        <taxon>Bacillati</taxon>
        <taxon>Bacillota</taxon>
        <taxon>Clostridia</taxon>
        <taxon>Lachnospirales</taxon>
        <taxon>Lachnospiraceae</taxon>
        <taxon>Faecalicatena</taxon>
    </lineage>
</organism>
<keyword evidence="10" id="KW-1185">Reference proteome</keyword>
<protein>
    <recommendedName>
        <fullName evidence="2 6">Adenine deaminase</fullName>
        <shortName evidence="6">Adenase</shortName>
        <shortName evidence="6">Adenine aminase</shortName>
        <ecNumber evidence="2 6">3.5.4.2</ecNumber>
    </recommendedName>
</protein>
<name>A0A2Y9BKU3_9FIRM</name>
<accession>A0A2Y9BKU3</accession>
<evidence type="ECO:0000313" key="10">
    <source>
        <dbReference type="Proteomes" id="UP000245845"/>
    </source>
</evidence>
<evidence type="ECO:0000259" key="7">
    <source>
        <dbReference type="Pfam" id="PF01979"/>
    </source>
</evidence>
<dbReference type="InterPro" id="IPR006680">
    <property type="entry name" value="Amidohydro-rel"/>
</dbReference>
<gene>
    <name evidence="6" type="primary">ade</name>
    <name evidence="9" type="ORF">A8806_11824</name>
</gene>
<comment type="caution">
    <text evidence="9">The sequence shown here is derived from an EMBL/GenBank/DDBJ whole genome shotgun (WGS) entry which is preliminary data.</text>
</comment>
<dbReference type="Pfam" id="PF13382">
    <property type="entry name" value="Adenine_deam_C"/>
    <property type="match status" value="1"/>
</dbReference>